<dbReference type="PANTHER" id="PTHR13715">
    <property type="entry name" value="RYANODINE RECEPTOR AND IP3 RECEPTOR"/>
    <property type="match status" value="1"/>
</dbReference>
<keyword evidence="6 13" id="KW-0256">Endoplasmic reticulum</keyword>
<dbReference type="Proteomes" id="UP000887561">
    <property type="component" value="Unplaced"/>
</dbReference>
<dbReference type="Gene3D" id="1.25.10.30">
    <property type="entry name" value="IP3 receptor type 1 binding core, RIH domain"/>
    <property type="match status" value="1"/>
</dbReference>
<feature type="domain" description="MIR" evidence="15">
    <location>
        <begin position="146"/>
        <end position="200"/>
    </location>
</feature>
<evidence type="ECO:0000256" key="3">
    <source>
        <dbReference type="ARBA" id="ARBA00022448"/>
    </source>
</evidence>
<dbReference type="InterPro" id="IPR016093">
    <property type="entry name" value="MIR_motif"/>
</dbReference>
<dbReference type="Pfam" id="PF08709">
    <property type="entry name" value="Ins145_P3_rec"/>
    <property type="match status" value="1"/>
</dbReference>
<evidence type="ECO:0000256" key="8">
    <source>
        <dbReference type="ARBA" id="ARBA00023065"/>
    </source>
</evidence>
<dbReference type="GO" id="GO:0005220">
    <property type="term" value="F:inositol 1,4,5-trisphosphate-gated calcium channel activity"/>
    <property type="evidence" value="ECO:0007669"/>
    <property type="project" value="UniProtKB-UniRule"/>
</dbReference>
<dbReference type="WBParaSite" id="scaffold1077_cov270.g2412">
    <property type="protein sequence ID" value="scaffold1077_cov270.g2412"/>
    <property type="gene ID" value="scaffold1077_cov270.g2412"/>
</dbReference>
<protein>
    <recommendedName>
        <fullName evidence="13">Inositol 1,4,5-trisphosphate receptor</fullName>
    </recommendedName>
</protein>
<evidence type="ECO:0000256" key="4">
    <source>
        <dbReference type="ARBA" id="ARBA00022692"/>
    </source>
</evidence>
<dbReference type="InterPro" id="IPR000493">
    <property type="entry name" value="InsP3_rcpt"/>
</dbReference>
<keyword evidence="5" id="KW-0677">Repeat</keyword>
<dbReference type="PANTHER" id="PTHR13715:SF102">
    <property type="entry name" value="INOSITOL 1,4,5-TRISPHOSPHATE RECEPTOR"/>
    <property type="match status" value="1"/>
</dbReference>
<organism evidence="16 17">
    <name type="scientific">Meloidogyne javanica</name>
    <name type="common">Root-knot nematode worm</name>
    <dbReference type="NCBI Taxonomy" id="6303"/>
    <lineage>
        <taxon>Eukaryota</taxon>
        <taxon>Metazoa</taxon>
        <taxon>Ecdysozoa</taxon>
        <taxon>Nematoda</taxon>
        <taxon>Chromadorea</taxon>
        <taxon>Rhabditida</taxon>
        <taxon>Tylenchina</taxon>
        <taxon>Tylenchomorpha</taxon>
        <taxon>Tylenchoidea</taxon>
        <taxon>Meloidogynidae</taxon>
        <taxon>Meloidogyninae</taxon>
        <taxon>Meloidogyne</taxon>
        <taxon>Meloidogyne incognita group</taxon>
    </lineage>
</organism>
<feature type="domain" description="MIR" evidence="15">
    <location>
        <begin position="275"/>
        <end position="334"/>
    </location>
</feature>
<name>A0A915LDK8_MELJA</name>
<evidence type="ECO:0000313" key="17">
    <source>
        <dbReference type="WBParaSite" id="scaffold1077_cov270.g2412"/>
    </source>
</evidence>
<evidence type="ECO:0000256" key="2">
    <source>
        <dbReference type="ARBA" id="ARBA00009453"/>
    </source>
</evidence>
<evidence type="ECO:0000256" key="11">
    <source>
        <dbReference type="ARBA" id="ARBA00023286"/>
    </source>
</evidence>
<keyword evidence="13" id="KW-0107">Calcium channel</keyword>
<comment type="similarity">
    <text evidence="2 13">Belongs to the InsP3 receptor family.</text>
</comment>
<accession>A0A915LDK8</accession>
<evidence type="ECO:0000259" key="15">
    <source>
        <dbReference type="PROSITE" id="PS50919"/>
    </source>
</evidence>
<dbReference type="Pfam" id="PF02815">
    <property type="entry name" value="MIR"/>
    <property type="match status" value="2"/>
</dbReference>
<keyword evidence="3 13" id="KW-0813">Transport</keyword>
<evidence type="ECO:0000256" key="7">
    <source>
        <dbReference type="ARBA" id="ARBA00022989"/>
    </source>
</evidence>
<dbReference type="Pfam" id="PF08454">
    <property type="entry name" value="RIH_assoc"/>
    <property type="match status" value="1"/>
</dbReference>
<dbReference type="SMART" id="SM00472">
    <property type="entry name" value="MIR"/>
    <property type="match status" value="2"/>
</dbReference>
<keyword evidence="12 13" id="KW-0407">Ion channel</keyword>
<feature type="region of interest" description="Disordered" evidence="14">
    <location>
        <begin position="1011"/>
        <end position="1032"/>
    </location>
</feature>
<keyword evidence="7" id="KW-1133">Transmembrane helix</keyword>
<dbReference type="InterPro" id="IPR000699">
    <property type="entry name" value="RIH_dom"/>
</dbReference>
<comment type="domain">
    <text evidence="13">The receptor contains a calcium channel in its C-terminal extremity. Its large N-terminal cytoplasmic region has the ligand-binding site in the N-terminus and modulatory sites in the middle portion immediately upstream of the channel region.</text>
</comment>
<evidence type="ECO:0000256" key="12">
    <source>
        <dbReference type="ARBA" id="ARBA00023303"/>
    </source>
</evidence>
<keyword evidence="13" id="KW-0106">Calcium</keyword>
<dbReference type="InterPro" id="IPR036300">
    <property type="entry name" value="MIR_dom_sf"/>
</dbReference>
<dbReference type="InterPro" id="IPR035910">
    <property type="entry name" value="RyR/IP3R_RIH_dom_sf"/>
</dbReference>
<keyword evidence="9 13" id="KW-0472">Membrane</keyword>
<dbReference type="Pfam" id="PF01365">
    <property type="entry name" value="RYDR_ITPR"/>
    <property type="match status" value="1"/>
</dbReference>
<dbReference type="GO" id="GO:0051209">
    <property type="term" value="P:release of sequestered calcium ion into cytosol"/>
    <property type="evidence" value="ECO:0007669"/>
    <property type="project" value="UniProtKB-UniRule"/>
</dbReference>
<dbReference type="GO" id="GO:0005789">
    <property type="term" value="C:endoplasmic reticulum membrane"/>
    <property type="evidence" value="ECO:0007669"/>
    <property type="project" value="UniProtKB-SubCell"/>
</dbReference>
<keyword evidence="4" id="KW-0812">Transmembrane</keyword>
<evidence type="ECO:0000256" key="1">
    <source>
        <dbReference type="ARBA" id="ARBA00004477"/>
    </source>
</evidence>
<evidence type="ECO:0000256" key="10">
    <source>
        <dbReference type="ARBA" id="ARBA00023170"/>
    </source>
</evidence>
<reference evidence="17" key="1">
    <citation type="submission" date="2022-11" db="UniProtKB">
        <authorList>
            <consortium name="WormBaseParasite"/>
        </authorList>
    </citation>
    <scope>IDENTIFICATION</scope>
</reference>
<dbReference type="GO" id="GO:0070679">
    <property type="term" value="F:inositol 1,4,5 trisphosphate binding"/>
    <property type="evidence" value="ECO:0007669"/>
    <property type="project" value="UniProtKB-UniRule"/>
</dbReference>
<comment type="subcellular location">
    <subcellularLocation>
        <location evidence="1 13">Endoplasmic reticulum membrane</location>
        <topology evidence="1 13">Multi-pass membrane protein</topology>
    </subcellularLocation>
</comment>
<comment type="function">
    <text evidence="13">Receptor for inositol 1,4,5-trisphosphate, a second messenger that mediates the release of intracellular calcium.</text>
</comment>
<keyword evidence="8 13" id="KW-0406">Ion transport</keyword>
<sequence length="2103" mass="239666">MVDRLVRLRSVCSPTNSFDSFRSTHLRIGDVISLYAPDSRGENNNICGHEGFLSTLGLVDERCVVVEGHGNLQSPPETFRDCLFRICPINRYSAQKQLWMEQKRLQYSNSNSSSDSSIDEEMLIRVEIAAEKEREQNRNDYTKMLGNIVQYGSSIQLLHVKSDKYLTMQKNSPARQERNAMRVYLDKLGNEGSWFFVEPAYKHVSLGDNVMSGERITLVSFTSNNSNISSVGPKLQLHLSNHRLTDHKNCWEVNCLNEQTEWQAHVFLQYDENMTENVKSGDVLRLFHADQQTFLTLDSEPKNIQNDRVFLRLTNRPSATDATSSRALWEIQKESRVPVNSYVRFQHVKTCTWLHSTNPQLKSNLYYSSKNEKGWVKVICEPYKIDKEAFSLSPVVPNEVRDLDFANDACKALHQFVDLIKSGKQICKEIIKSTTQLLIDCIYFVTGIQQNNQIMIDPLKILNFEPLRDRQKLLREQGVLAQIFDLQKAPFLPRQGIGEVHPLLSAPAELNEPRNECFLKMFQLSYSLLLYSQCGYRKNQEFLAEKFDHIQEHIGFNLLAEETMTAVLHNNPKLLEKYVKIPHVERFVELVRNNRCGKFLFYLADLCVCRGEANKKIQELICNCVLNEKNREIFMLTEKRLISSQNNFEVYICWGYSGSKCSPLVNCSNLIAEEDEKEICISDSRLPFDIRASFCRLMLHLHVVRGSPVPAVRHARLWRDIPEKVFIKKYHSSALESYKNENTSMDSNGGHIPVIEFHQEILETVQNYLLELCNLNNGQQPILNDLPEYADQNRLTFEVINLAKALAQFGFYDFEQMLELTQYLLIIVDSCPSQKENNNLINNNSKIKTHTKLIRQISKFTSITTKNDEENNEIVNLIKNNLSPSTTPINNNNIYSKPPPNTLEIPTTKAIIQKQFNNNNTKDLTEDSTNSKRSREMLLKTKLIVVELIDFIMDVRRDFRVTKALSFYKNLLSSCNENGEIKETPVDRDLFILKQLTEKSELWVHYGTQLEGSSTTSCSSPSNPSQDRSDDDFIHETTLSVPSIETLQEKVSIGLASISIVKSGPAAAIAILQQYYPKLARQQNQLASIGLLLAGTTTDNDGVQRNKAEISNTLHSIMEKAPLICYLLVKEIIVRMKDLCFSCAASNYRNQQLLRNMLVYEVILQFLCIPFDRKNDNEMPKLLTLKQQQQRHEGGKLSVETVQDCATIVSIFRGNSELCEHVSEHFIGHIVNLIENKQRNSIFLELLQVIVSSCEKGLDLCQNKVVDEVTELKCASLLPMDHIVRVLTSNCCILEVKTVYLQFLLTCYIETDLELKDANNSEYLELILNEIISDIDKLIIKLQSIGGGEYLNNKLPKEILFLERFVCQIIAEVLIKFFEKTNYAQRAFIDIKHHRKLFITILQKLNKLQNCVFIAAGRRPHNNWYKIADCSERLAKFAKSRFIILPENSLSVPYSNGNENNNNITSSTLRTITARQRWQSAIFSAQPSCHGKFVKSMLIRHCKLLLESKRNELCGRVLVTLYKLVSNLKQEFNENVKEMLGELLCPDCIFDAELNPKQEKTLYNMQCDLMDAGAVDLIIDLIVMEPPYDIFKKSIQLAKALLFGGNDKVQMAFYQRLQEDQKLASRFFNALKLKMQAAQNRIKADILSGTSNAGRATTIFSTSGSRRSSAAITPNPQNGVNWLSSIGGETKKHSDLSAKNSLNLNIPLNEQQYFDKRNNVCITSSNSFQHSSWQSTTSYQQQQTFLRHQNRSEIEEKILIPILPIEVSIVEPILRFLQLLCENHNSTLQNFLRTQRGRPDFNLVSETLTFLDCICGSTKGSLGVFAEIGEHNFSLVTQTLISLTEFCQGPCHENQNALARHESNGMDIVISLVLNDIRPLADQRMELALEIKSQASKLLLAIMESRDDSENADRVLRLMAHSGTSTSTFSSLSSSSTSGGAKQLIKAIGHAYSMSSTYSPSPSFSSTPGQALEVANHLQQQQQILPENISENKKTFGGFKYLISWIWPFSKNNLNKPEICLSSNGNNLKNNNKEEKDKIKDKTASIPTLVDPKEVGHNIFILAQQLGRHSKELYWHLCPENATNENIKNALTFYQQHTGQIEV</sequence>
<dbReference type="PROSITE" id="PS50919">
    <property type="entry name" value="MIR"/>
    <property type="match status" value="2"/>
</dbReference>
<proteinExistence type="inferred from homology"/>
<dbReference type="SUPFAM" id="SSF82109">
    <property type="entry name" value="MIR domain"/>
    <property type="match status" value="2"/>
</dbReference>
<evidence type="ECO:0000256" key="14">
    <source>
        <dbReference type="SAM" id="MobiDB-lite"/>
    </source>
</evidence>
<evidence type="ECO:0000256" key="13">
    <source>
        <dbReference type="RuleBase" id="RU368044"/>
    </source>
</evidence>
<keyword evidence="16" id="KW-1185">Reference proteome</keyword>
<keyword evidence="10 13" id="KW-0675">Receptor</keyword>
<evidence type="ECO:0000313" key="16">
    <source>
        <dbReference type="Proteomes" id="UP000887561"/>
    </source>
</evidence>
<feature type="compositionally biased region" description="Low complexity" evidence="14">
    <location>
        <begin position="1013"/>
        <end position="1026"/>
    </location>
</feature>
<dbReference type="Gene3D" id="2.80.10.50">
    <property type="match status" value="3"/>
</dbReference>
<dbReference type="PRINTS" id="PR00779">
    <property type="entry name" value="INSP3RECEPTR"/>
</dbReference>
<dbReference type="InterPro" id="IPR014821">
    <property type="entry name" value="Ins145_P3_rcpt"/>
</dbReference>
<dbReference type="InterPro" id="IPR015925">
    <property type="entry name" value="Ryanodine_IP3_receptor"/>
</dbReference>
<evidence type="ECO:0000256" key="5">
    <source>
        <dbReference type="ARBA" id="ARBA00022737"/>
    </source>
</evidence>
<evidence type="ECO:0000256" key="9">
    <source>
        <dbReference type="ARBA" id="ARBA00023136"/>
    </source>
</evidence>
<keyword evidence="13" id="KW-0109">Calcium transport</keyword>
<dbReference type="SUPFAM" id="SSF100909">
    <property type="entry name" value="IP3 receptor type 1 binding core, domain 2"/>
    <property type="match status" value="2"/>
</dbReference>
<keyword evidence="11 13" id="KW-1071">Ligand-gated ion channel</keyword>
<dbReference type="FunFam" id="1.25.10.30:FF:000003">
    <property type="entry name" value="Protein CBR-ITR-1, isoform a"/>
    <property type="match status" value="1"/>
</dbReference>
<dbReference type="InterPro" id="IPR013662">
    <property type="entry name" value="RIH_assoc-dom"/>
</dbReference>
<evidence type="ECO:0000256" key="6">
    <source>
        <dbReference type="ARBA" id="ARBA00022824"/>
    </source>
</evidence>